<sequence length="545" mass="61468">MLEADQARKSCSFGSLSMVRANLGEERKGEGIGDVPRKKKVLKIKVGSYNRQKENKRKFWKREHTINPTQTPTNFQTFIFFAIASKFRISTQFPIDLGIPPSCKSSVGANFNFNPTFFASSARRSIVRKKRVVEKISFLTFNKQQTMLATERSLALYSEVFYSAGDCCNAYGTISNMLLMCGPHRYPSTFPAMARPLFPPCPPGPLGTMILCYLFFIFVDLSRVGNVPKIPLRELLEPLDFVNLRGSSCSKFNIDGQELSINVNQATREYLEQYVNSKIENEKKLKETQSAGDEKEEDSDTGNQKKFDIANSGITTDEDQEADKEASDKLTSMIEERLKTNPLPPPPAQPAPDGSTKSNSEMPKSKDGDSDGDVMQSGEYLANKKSDCYYKPFNVAGVYNSVDGAVVKNDDETTSDGKATIEYGKPESSSPDHRDDWRRSKEGRLMKQSMSMRSVLEIGSKEKGIRRNRGNMRRKGRKRESVNEGRRFAMMKIQEKGGVGVSYTKRGGYGYRRRIWQPDSRKKKKLLRPKRGPKRSSFSSNKGMH</sequence>
<feature type="compositionally biased region" description="Basic residues" evidence="1">
    <location>
        <begin position="466"/>
        <end position="478"/>
    </location>
</feature>
<dbReference type="InterPro" id="IPR053294">
    <property type="entry name" value="RBM_PWI_domain"/>
</dbReference>
<organism evidence="2 3">
    <name type="scientific">Rubroshorea leprosula</name>
    <dbReference type="NCBI Taxonomy" id="152421"/>
    <lineage>
        <taxon>Eukaryota</taxon>
        <taxon>Viridiplantae</taxon>
        <taxon>Streptophyta</taxon>
        <taxon>Embryophyta</taxon>
        <taxon>Tracheophyta</taxon>
        <taxon>Spermatophyta</taxon>
        <taxon>Magnoliopsida</taxon>
        <taxon>eudicotyledons</taxon>
        <taxon>Gunneridae</taxon>
        <taxon>Pentapetalae</taxon>
        <taxon>rosids</taxon>
        <taxon>malvids</taxon>
        <taxon>Malvales</taxon>
        <taxon>Dipterocarpaceae</taxon>
        <taxon>Rubroshorea</taxon>
    </lineage>
</organism>
<evidence type="ECO:0000256" key="1">
    <source>
        <dbReference type="SAM" id="MobiDB-lite"/>
    </source>
</evidence>
<comment type="caution">
    <text evidence="2">The sequence shown here is derived from an EMBL/GenBank/DDBJ whole genome shotgun (WGS) entry which is preliminary data.</text>
</comment>
<feature type="region of interest" description="Disordered" evidence="1">
    <location>
        <begin position="284"/>
        <end position="379"/>
    </location>
</feature>
<name>A0AAV5IYL6_9ROSI</name>
<feature type="region of interest" description="Disordered" evidence="1">
    <location>
        <begin position="405"/>
        <end position="486"/>
    </location>
</feature>
<evidence type="ECO:0000313" key="3">
    <source>
        <dbReference type="Proteomes" id="UP001054252"/>
    </source>
</evidence>
<dbReference type="AlphaFoldDB" id="A0AAV5IYL6"/>
<feature type="region of interest" description="Disordered" evidence="1">
    <location>
        <begin position="512"/>
        <end position="545"/>
    </location>
</feature>
<dbReference type="Proteomes" id="UP001054252">
    <property type="component" value="Unassembled WGS sequence"/>
</dbReference>
<accession>A0AAV5IYL6</accession>
<dbReference type="PANTHER" id="PTHR47334:SF2">
    <property type="entry name" value="RNA-BINDING MOTIF PROTEIN 25"/>
    <property type="match status" value="1"/>
</dbReference>
<feature type="compositionally biased region" description="Basic and acidic residues" evidence="1">
    <location>
        <begin position="323"/>
        <end position="339"/>
    </location>
</feature>
<keyword evidence="3" id="KW-1185">Reference proteome</keyword>
<evidence type="ECO:0000313" key="2">
    <source>
        <dbReference type="EMBL" id="GKV06917.1"/>
    </source>
</evidence>
<gene>
    <name evidence="2" type="ORF">SLEP1_g18734</name>
</gene>
<feature type="compositionally biased region" description="Polar residues" evidence="1">
    <location>
        <begin position="536"/>
        <end position="545"/>
    </location>
</feature>
<protein>
    <submittedName>
        <fullName evidence="2">Uncharacterized protein</fullName>
    </submittedName>
</protein>
<proteinExistence type="predicted"/>
<dbReference type="PANTHER" id="PTHR47334">
    <property type="entry name" value="SPLICING FACTOR PWI DOMAIN-CONTAINING PROTEIN / RNA RECOGNITION MOTIF (RRM)-CONTAINING PROTEIN"/>
    <property type="match status" value="1"/>
</dbReference>
<feature type="compositionally biased region" description="Basic residues" evidence="1">
    <location>
        <begin position="512"/>
        <end position="534"/>
    </location>
</feature>
<dbReference type="EMBL" id="BPVZ01000026">
    <property type="protein sequence ID" value="GKV06917.1"/>
    <property type="molecule type" value="Genomic_DNA"/>
</dbReference>
<reference evidence="2 3" key="1">
    <citation type="journal article" date="2021" name="Commun. Biol.">
        <title>The genome of Shorea leprosula (Dipterocarpaceae) highlights the ecological relevance of drought in aseasonal tropical rainforests.</title>
        <authorList>
            <person name="Ng K.K.S."/>
            <person name="Kobayashi M.J."/>
            <person name="Fawcett J.A."/>
            <person name="Hatakeyama M."/>
            <person name="Paape T."/>
            <person name="Ng C.H."/>
            <person name="Ang C.C."/>
            <person name="Tnah L.H."/>
            <person name="Lee C.T."/>
            <person name="Nishiyama T."/>
            <person name="Sese J."/>
            <person name="O'Brien M.J."/>
            <person name="Copetti D."/>
            <person name="Mohd Noor M.I."/>
            <person name="Ong R.C."/>
            <person name="Putra M."/>
            <person name="Sireger I.Z."/>
            <person name="Indrioko S."/>
            <person name="Kosugi Y."/>
            <person name="Izuno A."/>
            <person name="Isagi Y."/>
            <person name="Lee S.L."/>
            <person name="Shimizu K.K."/>
        </authorList>
    </citation>
    <scope>NUCLEOTIDE SEQUENCE [LARGE SCALE GENOMIC DNA]</scope>
    <source>
        <strain evidence="2">214</strain>
    </source>
</reference>
<feature type="compositionally biased region" description="Basic and acidic residues" evidence="1">
    <location>
        <begin position="430"/>
        <end position="445"/>
    </location>
</feature>